<organism evidence="3 4">
    <name type="scientific">Kibdelosporangium persicum</name>
    <dbReference type="NCBI Taxonomy" id="2698649"/>
    <lineage>
        <taxon>Bacteria</taxon>
        <taxon>Bacillati</taxon>
        <taxon>Actinomycetota</taxon>
        <taxon>Actinomycetes</taxon>
        <taxon>Pseudonocardiales</taxon>
        <taxon>Pseudonocardiaceae</taxon>
        <taxon>Kibdelosporangium</taxon>
    </lineage>
</organism>
<protein>
    <submittedName>
        <fullName evidence="3">Tetratricopeptide repeat-containing protein</fullName>
    </submittedName>
</protein>
<dbReference type="SUPFAM" id="SSF48452">
    <property type="entry name" value="TPR-like"/>
    <property type="match status" value="2"/>
</dbReference>
<sequence length="921" mass="100845">MTDPVEYALRLFSEATDMPTGMAKHEALERAARAADASGDKHLPAVCRVALIQSCYYLNRYDLILAPIAWCHAAEKRDPSVFSDSDMRSLNWAHKWVPVGLRRDPRFTLAQIEAVLDELEARFKRFGFSLQPVWGQRALTASHVGDFDLADEHFARFVATERDDMSDCAGCVVEEQVEHLVTRGRYEEALRHAEPALAGRFTCSTQPQGVLTALLPALTALGEIERAKNAHLLAYRQSREQASQGYVGLHLEFCAVTGNVPRGMELLRRHLDQVHHATSPIGTMNFAASAALLLSRLDSDRVDLAVPLPGGGVEHTTAGRLREYLSGRAMELAAQFDKRNGTTRQSERVQSILDAPDVVHVPLAVPNPAAEPEPITADPVELAYQAHLAYEENDFLTGHRLLKSLPADLDPLLPAKLAAQLAARRTVVFPGPTALKDLPSAVQRLIEAGDLDQAARFHARLGMLKAESGDLDGGIETAEQALVSAEAHSSSTGRILVRLILCELLDHRHEHVRATALLDEAFELAKETASERISSVLVEQADHLARQGNLDAAEEILDQVLTTPGLRPGDRFHALRARMAIAEVRGDVDLALRTSSELVEFVRAYPGPWRPEVLLHRASMVDNMDRAGDHLRELVETVAVCRSEGTPLETAHACYVLSSGYLAHGRLVEAAEALEEALRLLPSQAEEETLRTRYRLGSVCAELGEHAEGRRHFQAMLGLVADAPSASQAMVWAGLGATSHALGEPAEAERCHRRSAELWEEAELPVEACRAWIKTAAAIADDAPLEALTALARAESHIEEGDLAARLTAEMLELRGYTYTQLDRHAEALDDNMRAAAIVADLDEPDWQIFLMVRAARNHVAMDAADVAEQLARDATELLSDDTPPSITARVLDVLTRALEAQSKPVSQDPTARALTTRLRA</sequence>
<evidence type="ECO:0000313" key="3">
    <source>
        <dbReference type="EMBL" id="NRN65692.1"/>
    </source>
</evidence>
<proteinExistence type="predicted"/>
<dbReference type="InterPro" id="IPR011990">
    <property type="entry name" value="TPR-like_helical_dom_sf"/>
</dbReference>
<gene>
    <name evidence="3" type="ORF">GC106_29030</name>
</gene>
<dbReference type="RefSeq" id="WP_173130218.1">
    <property type="nucleotide sequence ID" value="NZ_CBCSGW010000004.1"/>
</dbReference>
<reference evidence="3 4" key="1">
    <citation type="submission" date="2020-01" db="EMBL/GenBank/DDBJ databases">
        <title>Kibdelosporangium persica a novel Actinomycetes from a hot desert in Iran.</title>
        <authorList>
            <person name="Safaei N."/>
            <person name="Zaburannyi N."/>
            <person name="Mueller R."/>
            <person name="Wink J."/>
        </authorList>
    </citation>
    <scope>NUCLEOTIDE SEQUENCE [LARGE SCALE GENOMIC DNA]</scope>
    <source>
        <strain evidence="3 4">4NS15</strain>
    </source>
</reference>
<keyword evidence="1" id="KW-0802">TPR repeat</keyword>
<name>A0ABX2F373_9PSEU</name>
<dbReference type="SMART" id="SM00028">
    <property type="entry name" value="TPR"/>
    <property type="match status" value="5"/>
</dbReference>
<dbReference type="PROSITE" id="PS50005">
    <property type="entry name" value="TPR"/>
    <property type="match status" value="1"/>
</dbReference>
<dbReference type="EMBL" id="JAAATY010000007">
    <property type="protein sequence ID" value="NRN65692.1"/>
    <property type="molecule type" value="Genomic_DNA"/>
</dbReference>
<keyword evidence="4" id="KW-1185">Reference proteome</keyword>
<feature type="repeat" description="TPR" evidence="1">
    <location>
        <begin position="651"/>
        <end position="684"/>
    </location>
</feature>
<dbReference type="InterPro" id="IPR019734">
    <property type="entry name" value="TPR_rpt"/>
</dbReference>
<comment type="caution">
    <text evidence="3">The sequence shown here is derived from an EMBL/GenBank/DDBJ whole genome shotgun (WGS) entry which is preliminary data.</text>
</comment>
<evidence type="ECO:0000256" key="2">
    <source>
        <dbReference type="SAM" id="MobiDB-lite"/>
    </source>
</evidence>
<evidence type="ECO:0000313" key="4">
    <source>
        <dbReference type="Proteomes" id="UP000763557"/>
    </source>
</evidence>
<evidence type="ECO:0000256" key="1">
    <source>
        <dbReference type="PROSITE-ProRule" id="PRU00339"/>
    </source>
</evidence>
<dbReference type="Proteomes" id="UP000763557">
    <property type="component" value="Unassembled WGS sequence"/>
</dbReference>
<dbReference type="Gene3D" id="1.25.40.10">
    <property type="entry name" value="Tetratricopeptide repeat domain"/>
    <property type="match status" value="2"/>
</dbReference>
<feature type="region of interest" description="Disordered" evidence="2">
    <location>
        <begin position="902"/>
        <end position="921"/>
    </location>
</feature>
<accession>A0ABX2F373</accession>